<accession>A0A2S9V4H3</accession>
<dbReference type="Proteomes" id="UP000238949">
    <property type="component" value="Unassembled WGS sequence"/>
</dbReference>
<dbReference type="GO" id="GO:0009344">
    <property type="term" value="C:nitrite reductase complex [NAD(P)H]"/>
    <property type="evidence" value="ECO:0007669"/>
    <property type="project" value="TreeGrafter"/>
</dbReference>
<dbReference type="RefSeq" id="WP_105936660.1">
    <property type="nucleotide sequence ID" value="NZ_PVNP01000207.1"/>
</dbReference>
<evidence type="ECO:0000313" key="5">
    <source>
        <dbReference type="Proteomes" id="UP000238949"/>
    </source>
</evidence>
<dbReference type="AlphaFoldDB" id="A0A2S9V4H3"/>
<dbReference type="Pfam" id="PF13806">
    <property type="entry name" value="Rieske_2"/>
    <property type="match status" value="1"/>
</dbReference>
<dbReference type="PROSITE" id="PS51300">
    <property type="entry name" value="NIRD"/>
    <property type="match status" value="1"/>
</dbReference>
<evidence type="ECO:0000256" key="1">
    <source>
        <dbReference type="ARBA" id="ARBA00023002"/>
    </source>
</evidence>
<dbReference type="NCBIfam" id="TIGR02378">
    <property type="entry name" value="nirD_assim_sml"/>
    <property type="match status" value="1"/>
</dbReference>
<dbReference type="Gene3D" id="2.102.10.10">
    <property type="entry name" value="Rieske [2Fe-2S] iron-sulphur domain"/>
    <property type="match status" value="1"/>
</dbReference>
<dbReference type="InterPro" id="IPR017881">
    <property type="entry name" value="NirD"/>
</dbReference>
<keyword evidence="5" id="KW-1185">Reference proteome</keyword>
<gene>
    <name evidence="4" type="primary">nirD</name>
    <name evidence="4" type="ORF">C6Y40_22635</name>
</gene>
<evidence type="ECO:0000259" key="3">
    <source>
        <dbReference type="Pfam" id="PF13806"/>
    </source>
</evidence>
<proteinExistence type="predicted"/>
<dbReference type="EMBL" id="PVNP01000207">
    <property type="protein sequence ID" value="PRO71362.1"/>
    <property type="molecule type" value="Genomic_DNA"/>
</dbReference>
<evidence type="ECO:0000256" key="2">
    <source>
        <dbReference type="ARBA" id="ARBA00023063"/>
    </source>
</evidence>
<dbReference type="SUPFAM" id="SSF50022">
    <property type="entry name" value="ISP domain"/>
    <property type="match status" value="1"/>
</dbReference>
<protein>
    <submittedName>
        <fullName evidence="4">Nitrite reductase (NAD(P)H) small subunit</fullName>
    </submittedName>
</protein>
<sequence length="117" mass="12957">MQAQANIIAQWHDVCHVDDLVTNSGVCALIGDVQVAIFSVQLDGEENLFAINNWDPIGEANVLYRGIVGTLTDKIVVASPLYKEHYDLDSGACLERDDISVNTYPVRVEQDRVLIEL</sequence>
<name>A0A2S9V4H3_9ALTE</name>
<dbReference type="OrthoDB" id="516687at2"/>
<dbReference type="CDD" id="cd03529">
    <property type="entry name" value="Rieske_NirD"/>
    <property type="match status" value="1"/>
</dbReference>
<dbReference type="GO" id="GO:0051537">
    <property type="term" value="F:2 iron, 2 sulfur cluster binding"/>
    <property type="evidence" value="ECO:0007669"/>
    <property type="project" value="InterPro"/>
</dbReference>
<dbReference type="InterPro" id="IPR012748">
    <property type="entry name" value="Rieske-like_NirD"/>
</dbReference>
<organism evidence="4 5">
    <name type="scientific">Alteromonas alba</name>
    <dbReference type="NCBI Taxonomy" id="2079529"/>
    <lineage>
        <taxon>Bacteria</taxon>
        <taxon>Pseudomonadati</taxon>
        <taxon>Pseudomonadota</taxon>
        <taxon>Gammaproteobacteria</taxon>
        <taxon>Alteromonadales</taxon>
        <taxon>Alteromonadaceae</taxon>
        <taxon>Alteromonas/Salinimonas group</taxon>
        <taxon>Alteromonas</taxon>
    </lineage>
</organism>
<evidence type="ECO:0000313" key="4">
    <source>
        <dbReference type="EMBL" id="PRO71362.1"/>
    </source>
</evidence>
<dbReference type="GO" id="GO:0042128">
    <property type="term" value="P:nitrate assimilation"/>
    <property type="evidence" value="ECO:0007669"/>
    <property type="project" value="UniProtKB-KW"/>
</dbReference>
<dbReference type="InterPro" id="IPR036922">
    <property type="entry name" value="Rieske_2Fe-2S_sf"/>
</dbReference>
<dbReference type="PANTHER" id="PTHR40562">
    <property type="match status" value="1"/>
</dbReference>
<dbReference type="GO" id="GO:0008942">
    <property type="term" value="F:nitrite reductase [NAD(P)H] activity"/>
    <property type="evidence" value="ECO:0007669"/>
    <property type="project" value="InterPro"/>
</dbReference>
<dbReference type="PANTHER" id="PTHR40562:SF1">
    <property type="entry name" value="NITRITE REDUCTASE (NADH) SMALL SUBUNIT"/>
    <property type="match status" value="1"/>
</dbReference>
<keyword evidence="1" id="KW-0560">Oxidoreductase</keyword>
<feature type="domain" description="Rieske-like [2Fe-2S]" evidence="3">
    <location>
        <begin position="10"/>
        <end position="115"/>
    </location>
</feature>
<reference evidence="5" key="1">
    <citation type="journal article" date="2020" name="Int. J. Syst. Evol. Microbiol.">
        <title>Alteromonas alba sp. nov., a marine bacterium isolated from the seawater of the West Pacific Ocean.</title>
        <authorList>
            <person name="Sun C."/>
            <person name="Wu Y.-H."/>
            <person name="Xamxidin M."/>
            <person name="Cheng H."/>
            <person name="Xu X.-W."/>
        </authorList>
    </citation>
    <scope>NUCLEOTIDE SEQUENCE [LARGE SCALE GENOMIC DNA]</scope>
    <source>
        <strain evidence="5">190</strain>
    </source>
</reference>
<keyword evidence="2" id="KW-0534">Nitrate assimilation</keyword>
<comment type="caution">
    <text evidence="4">The sequence shown here is derived from an EMBL/GenBank/DDBJ whole genome shotgun (WGS) entry which is preliminary data.</text>
</comment>